<protein>
    <recommendedName>
        <fullName evidence="2">Apple domain-containing protein</fullName>
    </recommendedName>
</protein>
<evidence type="ECO:0000313" key="3">
    <source>
        <dbReference type="EMBL" id="KAF1969657.1"/>
    </source>
</evidence>
<evidence type="ECO:0000313" key="4">
    <source>
        <dbReference type="Proteomes" id="UP000800036"/>
    </source>
</evidence>
<name>A0A6A5V8M1_9PLEO</name>
<dbReference type="InterPro" id="IPR003609">
    <property type="entry name" value="Pan_app"/>
</dbReference>
<accession>A0A6A5V8M1</accession>
<proteinExistence type="predicted"/>
<feature type="region of interest" description="Disordered" evidence="1">
    <location>
        <begin position="316"/>
        <end position="335"/>
    </location>
</feature>
<feature type="compositionally biased region" description="Basic and acidic residues" evidence="1">
    <location>
        <begin position="627"/>
        <end position="644"/>
    </location>
</feature>
<evidence type="ECO:0000256" key="1">
    <source>
        <dbReference type="SAM" id="MobiDB-lite"/>
    </source>
</evidence>
<reference evidence="3" key="1">
    <citation type="journal article" date="2020" name="Stud. Mycol.">
        <title>101 Dothideomycetes genomes: a test case for predicting lifestyles and emergence of pathogens.</title>
        <authorList>
            <person name="Haridas S."/>
            <person name="Albert R."/>
            <person name="Binder M."/>
            <person name="Bloem J."/>
            <person name="Labutti K."/>
            <person name="Salamov A."/>
            <person name="Andreopoulos B."/>
            <person name="Baker S."/>
            <person name="Barry K."/>
            <person name="Bills G."/>
            <person name="Bluhm B."/>
            <person name="Cannon C."/>
            <person name="Castanera R."/>
            <person name="Culley D."/>
            <person name="Daum C."/>
            <person name="Ezra D."/>
            <person name="Gonzalez J."/>
            <person name="Henrissat B."/>
            <person name="Kuo A."/>
            <person name="Liang C."/>
            <person name="Lipzen A."/>
            <person name="Lutzoni F."/>
            <person name="Magnuson J."/>
            <person name="Mondo S."/>
            <person name="Nolan M."/>
            <person name="Ohm R."/>
            <person name="Pangilinan J."/>
            <person name="Park H.-J."/>
            <person name="Ramirez L."/>
            <person name="Alfaro M."/>
            <person name="Sun H."/>
            <person name="Tritt A."/>
            <person name="Yoshinaga Y."/>
            <person name="Zwiers L.-H."/>
            <person name="Turgeon B."/>
            <person name="Goodwin S."/>
            <person name="Spatafora J."/>
            <person name="Crous P."/>
            <person name="Grigoriev I."/>
        </authorList>
    </citation>
    <scope>NUCLEOTIDE SEQUENCE</scope>
    <source>
        <strain evidence="3">CBS 107.79</strain>
    </source>
</reference>
<dbReference type="OrthoDB" id="3541215at2759"/>
<feature type="domain" description="Apple" evidence="2">
    <location>
        <begin position="3"/>
        <end position="84"/>
    </location>
</feature>
<sequence>MECGWDTNTIAPIEQGQDWSVADEGISSVEECHQACLERDACRAYRWDGKSGIPCEIFNVGIGPNGANLLNPTPSGSQWWDRACQSHLPAGCKETSATAPPSKRVVHAAKPAPAQPIITAAPVVAPEAVARAPALAKRDASFPEYMSDLTYFWSSLYVTPACSCIISSAQPPVPSNTTTTFTKYTATVSTTETTVDPFTVTVTPRETTVYSCRRRIKSTVAYVSITDRLKHPQTLLEAEGSDMLAPTSNFAHPFRGCGRIEYAYPGYHPQHEDHAATNQTERPELRMGNVSNGLIQLDVDENGDVQWQFLSQEWGSEAPPVQNEAPEAAPSTSPAAPVYPEVDGVLEVEGCFYVPLGPAYEYLDTQESNLLPLFHFKNFDTGLLGKQRTRKAWEAMGPVLALVSHWLTAPEARKDFWFRIFLGLPEEHPTKPGEDKTNLRSDPHTNMRLQFEIAQIICHEVTHMIFQSRGLRIPEPYGFVGDEKAELGISWGNYLAGAMLALKRGGCYIGRLEATSWRWAGGSPCMSTPVPMEWVEKWFRKDMWTHGKEEYRKAKLWGNIHGLVKHDPKNPVLVITNRYFPAAKVFREVLYVGRTVDTPSSAQGVVDGPGAGENCDDWFAELFKRETEQSKTDGFPEDKIREASKWYTSGKPLQP</sequence>
<dbReference type="Proteomes" id="UP000800036">
    <property type="component" value="Unassembled WGS sequence"/>
</dbReference>
<dbReference type="EMBL" id="ML976707">
    <property type="protein sequence ID" value="KAF1969657.1"/>
    <property type="molecule type" value="Genomic_DNA"/>
</dbReference>
<dbReference type="AlphaFoldDB" id="A0A6A5V8M1"/>
<evidence type="ECO:0000259" key="2">
    <source>
        <dbReference type="PROSITE" id="PS50948"/>
    </source>
</evidence>
<gene>
    <name evidence="3" type="ORF">BU23DRAFT_652387</name>
</gene>
<keyword evidence="4" id="KW-1185">Reference proteome</keyword>
<feature type="region of interest" description="Disordered" evidence="1">
    <location>
        <begin position="627"/>
        <end position="655"/>
    </location>
</feature>
<organism evidence="3 4">
    <name type="scientific">Bimuria novae-zelandiae CBS 107.79</name>
    <dbReference type="NCBI Taxonomy" id="1447943"/>
    <lineage>
        <taxon>Eukaryota</taxon>
        <taxon>Fungi</taxon>
        <taxon>Dikarya</taxon>
        <taxon>Ascomycota</taxon>
        <taxon>Pezizomycotina</taxon>
        <taxon>Dothideomycetes</taxon>
        <taxon>Pleosporomycetidae</taxon>
        <taxon>Pleosporales</taxon>
        <taxon>Massarineae</taxon>
        <taxon>Didymosphaeriaceae</taxon>
        <taxon>Bimuria</taxon>
    </lineage>
</organism>
<feature type="compositionally biased region" description="Low complexity" evidence="1">
    <location>
        <begin position="324"/>
        <end position="335"/>
    </location>
</feature>
<dbReference type="PROSITE" id="PS50948">
    <property type="entry name" value="PAN"/>
    <property type="match status" value="1"/>
</dbReference>